<comment type="caution">
    <text evidence="1">The sequence shown here is derived from an EMBL/GenBank/DDBJ whole genome shotgun (WGS) entry which is preliminary data.</text>
</comment>
<proteinExistence type="predicted"/>
<reference evidence="1" key="1">
    <citation type="journal article" date="2015" name="Nature">
        <title>Complex archaea that bridge the gap between prokaryotes and eukaryotes.</title>
        <authorList>
            <person name="Spang A."/>
            <person name="Saw J.H."/>
            <person name="Jorgensen S.L."/>
            <person name="Zaremba-Niedzwiedzka K."/>
            <person name="Martijn J."/>
            <person name="Lind A.E."/>
            <person name="van Eijk R."/>
            <person name="Schleper C."/>
            <person name="Guy L."/>
            <person name="Ettema T.J."/>
        </authorList>
    </citation>
    <scope>NUCLEOTIDE SEQUENCE</scope>
</reference>
<organism evidence="1">
    <name type="scientific">marine sediment metagenome</name>
    <dbReference type="NCBI Taxonomy" id="412755"/>
    <lineage>
        <taxon>unclassified sequences</taxon>
        <taxon>metagenomes</taxon>
        <taxon>ecological metagenomes</taxon>
    </lineage>
</organism>
<protein>
    <submittedName>
        <fullName evidence="1">Uncharacterized protein</fullName>
    </submittedName>
</protein>
<sequence length="111" mass="11316">MAKKISEATLVVTPTATDQYATNVGGVSKRTTFLSLGLAAWIFNGGVTFTTGNIVAGTVDADFGVTTGTSYGGVTEANLLDKSVNEDIAGDYTFTNSSVLIEGATPGNVVT</sequence>
<feature type="non-terminal residue" evidence="1">
    <location>
        <position position="111"/>
    </location>
</feature>
<evidence type="ECO:0000313" key="1">
    <source>
        <dbReference type="EMBL" id="KKL10971.1"/>
    </source>
</evidence>
<gene>
    <name evidence="1" type="ORF">LCGC14_2550520</name>
</gene>
<name>A0A0F9CZC4_9ZZZZ</name>
<dbReference type="AlphaFoldDB" id="A0A0F9CZC4"/>
<accession>A0A0F9CZC4</accession>
<dbReference type="EMBL" id="LAZR01041843">
    <property type="protein sequence ID" value="KKL10971.1"/>
    <property type="molecule type" value="Genomic_DNA"/>
</dbReference>